<sequence length="209" mass="23700">MGLPIIQIYMIVARQLSKPITGYFMGLGKEHPAFRNRVLIPIGKTITNWSTKLRMKNLGLGSPTSVVNVSEETALEQASEVIHQVAIFGYTVVVFYAYSYFTHKEEKELASAEELRELSKKTSQEIMRLNVLVTELQDEMRMPRRDRNWTFPWSGESKSALRESAIVNPMMPSVGMTDSQPKEHKKDMTKSISRTEALNRLANATETSS</sequence>
<dbReference type="PANTHER" id="PTHR12499">
    <property type="entry name" value="OPTIC ATROPHY 3 PROTEIN OPA3"/>
    <property type="match status" value="1"/>
</dbReference>
<evidence type="ECO:0000256" key="3">
    <source>
        <dbReference type="SAM" id="MobiDB-lite"/>
    </source>
</evidence>
<protein>
    <recommendedName>
        <fullName evidence="6">OPA3-like protein</fullName>
    </recommendedName>
</protein>
<dbReference type="EMBL" id="JBICBT010001409">
    <property type="protein sequence ID" value="KAL3068104.1"/>
    <property type="molecule type" value="Genomic_DNA"/>
</dbReference>
<organism evidence="4 5">
    <name type="scientific">Heterodera trifolii</name>
    <dbReference type="NCBI Taxonomy" id="157864"/>
    <lineage>
        <taxon>Eukaryota</taxon>
        <taxon>Metazoa</taxon>
        <taxon>Ecdysozoa</taxon>
        <taxon>Nematoda</taxon>
        <taxon>Chromadorea</taxon>
        <taxon>Rhabditida</taxon>
        <taxon>Tylenchina</taxon>
        <taxon>Tylenchomorpha</taxon>
        <taxon>Tylenchoidea</taxon>
        <taxon>Heteroderidae</taxon>
        <taxon>Heteroderinae</taxon>
        <taxon>Heterodera</taxon>
    </lineage>
</organism>
<comment type="caution">
    <text evidence="4">The sequence shown here is derived from an EMBL/GenBank/DDBJ whole genome shotgun (WGS) entry which is preliminary data.</text>
</comment>
<accession>A0ABD2HN14</accession>
<dbReference type="PANTHER" id="PTHR12499:SF0">
    <property type="entry name" value="OPTIC ATROPHY 3 PROTEIN"/>
    <property type="match status" value="1"/>
</dbReference>
<reference evidence="4 5" key="1">
    <citation type="submission" date="2024-10" db="EMBL/GenBank/DDBJ databases">
        <authorList>
            <person name="Kim D."/>
        </authorList>
    </citation>
    <scope>NUCLEOTIDE SEQUENCE [LARGE SCALE GENOMIC DNA]</scope>
    <source>
        <strain evidence="4">BH-2024</strain>
    </source>
</reference>
<dbReference type="InterPro" id="IPR010754">
    <property type="entry name" value="OPA3-like"/>
</dbReference>
<evidence type="ECO:0008006" key="6">
    <source>
        <dbReference type="Google" id="ProtNLM"/>
    </source>
</evidence>
<gene>
    <name evidence="4" type="ORF">niasHT_038094</name>
</gene>
<evidence type="ECO:0000313" key="4">
    <source>
        <dbReference type="EMBL" id="KAL3068104.1"/>
    </source>
</evidence>
<keyword evidence="5" id="KW-1185">Reference proteome</keyword>
<dbReference type="Pfam" id="PF07047">
    <property type="entry name" value="OPA3"/>
    <property type="match status" value="1"/>
</dbReference>
<evidence type="ECO:0000313" key="5">
    <source>
        <dbReference type="Proteomes" id="UP001620626"/>
    </source>
</evidence>
<feature type="region of interest" description="Disordered" evidence="3">
    <location>
        <begin position="171"/>
        <end position="209"/>
    </location>
</feature>
<feature type="compositionally biased region" description="Basic and acidic residues" evidence="3">
    <location>
        <begin position="180"/>
        <end position="189"/>
    </location>
</feature>
<keyword evidence="2" id="KW-0175">Coiled coil</keyword>
<comment type="similarity">
    <text evidence="1">Belongs to the OPA3 family.</text>
</comment>
<dbReference type="AlphaFoldDB" id="A0ABD2HN14"/>
<dbReference type="Proteomes" id="UP001620626">
    <property type="component" value="Unassembled WGS sequence"/>
</dbReference>
<feature type="compositionally biased region" description="Polar residues" evidence="3">
    <location>
        <begin position="190"/>
        <end position="209"/>
    </location>
</feature>
<evidence type="ECO:0000256" key="2">
    <source>
        <dbReference type="ARBA" id="ARBA00023054"/>
    </source>
</evidence>
<name>A0ABD2HN14_9BILA</name>
<evidence type="ECO:0000256" key="1">
    <source>
        <dbReference type="ARBA" id="ARBA00007584"/>
    </source>
</evidence>
<proteinExistence type="inferred from homology"/>